<dbReference type="InterPro" id="IPR039398">
    <property type="entry name" value="Deltex_fam"/>
</dbReference>
<dbReference type="FunFam" id="3.30.40.10:FF:000097">
    <property type="entry name" value="E3 ubiquitin-protein ligase DTX4"/>
    <property type="match status" value="1"/>
</dbReference>
<keyword evidence="4 10" id="KW-0808">Transferase</keyword>
<dbReference type="Gene3D" id="3.30.720.50">
    <property type="match status" value="2"/>
</dbReference>
<dbReference type="InterPro" id="IPR013083">
    <property type="entry name" value="Znf_RING/FYVE/PHD"/>
</dbReference>
<dbReference type="Pfam" id="PF18102">
    <property type="entry name" value="DTC"/>
    <property type="match status" value="1"/>
</dbReference>
<comment type="caution">
    <text evidence="13">The sequence shown here is derived from an EMBL/GenBank/DDBJ whole genome shotgun (WGS) entry which is preliminary data.</text>
</comment>
<keyword evidence="10" id="KW-0963">Cytoplasm</keyword>
<evidence type="ECO:0000256" key="6">
    <source>
        <dbReference type="ARBA" id="ARBA00022737"/>
    </source>
</evidence>
<evidence type="ECO:0000256" key="9">
    <source>
        <dbReference type="ARBA" id="ARBA00022976"/>
    </source>
</evidence>
<feature type="domain" description="WWE" evidence="12">
    <location>
        <begin position="78"/>
        <end position="154"/>
    </location>
</feature>
<dbReference type="Proteomes" id="UP001460270">
    <property type="component" value="Unassembled WGS sequence"/>
</dbReference>
<dbReference type="GO" id="GO:0007219">
    <property type="term" value="P:Notch signaling pathway"/>
    <property type="evidence" value="ECO:0007669"/>
    <property type="project" value="UniProtKB-KW"/>
</dbReference>
<keyword evidence="8 10" id="KW-0862">Zinc</keyword>
<dbReference type="InterPro" id="IPR037197">
    <property type="entry name" value="WWE_dom_sf"/>
</dbReference>
<keyword evidence="5 10" id="KW-0479">Metal-binding</keyword>
<sequence>MLLASAVVVWEWLNEHGRWRPYSPAVCHHIEAVIRSDPRCASVVLGQVDSRLSPYIIDLQSMHQFRQDTGTLRPVRRSFYDPTSAPGQGWLWEWENDAGSWTAFDTEVGIAIQAARDRQQPWLDLAPLGFSYLIDFENMTQINGQTQRCRRIQRRSDLAYPMVSGPLPKSHQAWGPTPMSGPGGLLGVDASSMGMRMNSSGNGSAYPSGALPASAITSLGQPCACQQCMMVLGVKPGALSSFSTMSSAQTLGRRPPQTKLPLPAISPKVHSYAVPGGSYSLTLPRPLTLQRTLPSHRTSVVGATGATVGVGGGYGLGGGYGHSLSLLGSATAALSISSSRPPPPPLPPPAPPPSSITPTSTAPNLPHPSISPVLSVSCPAPTSSSGPSLISTVSSTCAPSPSARVLGPVSLSGAPACAAPLPPRSSLAGLSRPALQRIAMAQSRALIASGVPTVPVKNLNGSSPVHPALAGITGILMSAAGLPVCLTRPPKLVLHPPPVSKSDIKPVPGLGHCCRKTTKKQARKGKTPEEVVKRYLQKVRNPPDEDCTICMEALSGPSGYKGPGVGGISRAESVGRLTQCGHQYHLQCLVAMQPAPGKMEYHVIPHSLPGHPDCKTIRIIYNIPPGIQGPEHPNPGKPFTARGFPRHCYLPDSDKGRKVLRLLLVAWDRRLIFSVGTSSTTGESDTVIWNEVHHKTEFGSNLTGHGYPDAGHLDNVLEELKAQGITEEECLPRD</sequence>
<comment type="pathway">
    <text evidence="2 10">Protein modification; protein ubiquitination.</text>
</comment>
<keyword evidence="9" id="KW-0914">Notch signaling pathway</keyword>
<dbReference type="Gene3D" id="3.30.40.10">
    <property type="entry name" value="Zinc/RING finger domain, C3HC4 (zinc finger)"/>
    <property type="match status" value="1"/>
</dbReference>
<dbReference type="PANTHER" id="PTHR12622">
    <property type="entry name" value="DELTEX-RELATED"/>
    <property type="match status" value="1"/>
</dbReference>
<dbReference type="SMART" id="SM00678">
    <property type="entry name" value="WWE"/>
    <property type="match status" value="2"/>
</dbReference>
<evidence type="ECO:0000313" key="13">
    <source>
        <dbReference type="EMBL" id="KAK7909853.1"/>
    </source>
</evidence>
<feature type="domain" description="WWE" evidence="12">
    <location>
        <begin position="1"/>
        <end position="77"/>
    </location>
</feature>
<dbReference type="GO" id="GO:0008270">
    <property type="term" value="F:zinc ion binding"/>
    <property type="evidence" value="ECO:0007669"/>
    <property type="project" value="UniProtKB-KW"/>
</dbReference>
<evidence type="ECO:0000256" key="3">
    <source>
        <dbReference type="ARBA" id="ARBA00009413"/>
    </source>
</evidence>
<proteinExistence type="inferred from homology"/>
<dbReference type="GO" id="GO:0016567">
    <property type="term" value="P:protein ubiquitination"/>
    <property type="evidence" value="ECO:0007669"/>
    <property type="project" value="UniProtKB-UniRule"/>
</dbReference>
<dbReference type="GO" id="GO:0005737">
    <property type="term" value="C:cytoplasm"/>
    <property type="evidence" value="ECO:0007669"/>
    <property type="project" value="UniProtKB-SubCell"/>
</dbReference>
<keyword evidence="7 10" id="KW-0863">Zinc-finger</keyword>
<evidence type="ECO:0000313" key="14">
    <source>
        <dbReference type="Proteomes" id="UP001460270"/>
    </source>
</evidence>
<keyword evidence="6" id="KW-0677">Repeat</keyword>
<dbReference type="FunFam" id="3.30.390.130:FF:000001">
    <property type="entry name" value="Probable E3 ubiquitin-protein ligase DTX3"/>
    <property type="match status" value="1"/>
</dbReference>
<evidence type="ECO:0000256" key="8">
    <source>
        <dbReference type="ARBA" id="ARBA00022833"/>
    </source>
</evidence>
<name>A0AAW0P4S1_9GOBI</name>
<accession>A0AAW0P4S1</accession>
<dbReference type="AlphaFoldDB" id="A0AAW0P4S1"/>
<dbReference type="EC" id="2.3.2.27" evidence="10"/>
<organism evidence="13 14">
    <name type="scientific">Mugilogobius chulae</name>
    <name type="common">yellowstripe goby</name>
    <dbReference type="NCBI Taxonomy" id="88201"/>
    <lineage>
        <taxon>Eukaryota</taxon>
        <taxon>Metazoa</taxon>
        <taxon>Chordata</taxon>
        <taxon>Craniata</taxon>
        <taxon>Vertebrata</taxon>
        <taxon>Euteleostomi</taxon>
        <taxon>Actinopterygii</taxon>
        <taxon>Neopterygii</taxon>
        <taxon>Teleostei</taxon>
        <taxon>Neoteleostei</taxon>
        <taxon>Acanthomorphata</taxon>
        <taxon>Gobiaria</taxon>
        <taxon>Gobiiformes</taxon>
        <taxon>Gobioidei</taxon>
        <taxon>Gobiidae</taxon>
        <taxon>Gobionellinae</taxon>
        <taxon>Mugilogobius</taxon>
    </lineage>
</organism>
<protein>
    <recommendedName>
        <fullName evidence="10">E3 ubiquitin-protein ligase</fullName>
        <ecNumber evidence="10">2.3.2.27</ecNumber>
    </recommendedName>
</protein>
<dbReference type="EMBL" id="JBBPFD010000010">
    <property type="protein sequence ID" value="KAK7909853.1"/>
    <property type="molecule type" value="Genomic_DNA"/>
</dbReference>
<comment type="catalytic activity">
    <reaction evidence="1 10">
        <text>S-ubiquitinyl-[E2 ubiquitin-conjugating enzyme]-L-cysteine + [acceptor protein]-L-lysine = [E2 ubiquitin-conjugating enzyme]-L-cysteine + N(6)-ubiquitinyl-[acceptor protein]-L-lysine.</text>
        <dbReference type="EC" id="2.3.2.27"/>
    </reaction>
</comment>
<comment type="subcellular location">
    <subcellularLocation>
        <location evidence="10">Cytoplasm</location>
    </subcellularLocation>
</comment>
<feature type="compositionally biased region" description="Pro residues" evidence="11">
    <location>
        <begin position="340"/>
        <end position="355"/>
    </location>
</feature>
<dbReference type="PROSITE" id="PS50918">
    <property type="entry name" value="WWE"/>
    <property type="match status" value="2"/>
</dbReference>
<dbReference type="Pfam" id="PF02825">
    <property type="entry name" value="WWE"/>
    <property type="match status" value="2"/>
</dbReference>
<evidence type="ECO:0000256" key="4">
    <source>
        <dbReference type="ARBA" id="ARBA00022679"/>
    </source>
</evidence>
<dbReference type="SUPFAM" id="SSF117839">
    <property type="entry name" value="WWE domain"/>
    <property type="match status" value="2"/>
</dbReference>
<dbReference type="InterPro" id="IPR039396">
    <property type="entry name" value="Deltex_C"/>
</dbReference>
<evidence type="ECO:0000256" key="10">
    <source>
        <dbReference type="RuleBase" id="RU367105"/>
    </source>
</evidence>
<dbReference type="CDD" id="cd09633">
    <property type="entry name" value="Deltex_C"/>
    <property type="match status" value="1"/>
</dbReference>
<dbReference type="GO" id="GO:0061630">
    <property type="term" value="F:ubiquitin protein ligase activity"/>
    <property type="evidence" value="ECO:0007669"/>
    <property type="project" value="UniProtKB-UniRule"/>
</dbReference>
<comment type="similarity">
    <text evidence="3 10">Belongs to the Deltex family.</text>
</comment>
<evidence type="ECO:0000256" key="5">
    <source>
        <dbReference type="ARBA" id="ARBA00022723"/>
    </source>
</evidence>
<dbReference type="InterPro" id="IPR004170">
    <property type="entry name" value="WWE_dom"/>
</dbReference>
<reference evidence="14" key="1">
    <citation type="submission" date="2024-04" db="EMBL/GenBank/DDBJ databases">
        <title>Salinicola lusitanus LLJ914,a marine bacterium isolated from the Okinawa Trough.</title>
        <authorList>
            <person name="Li J."/>
        </authorList>
    </citation>
    <scope>NUCLEOTIDE SEQUENCE [LARGE SCALE GENOMIC DNA]</scope>
</reference>
<evidence type="ECO:0000256" key="7">
    <source>
        <dbReference type="ARBA" id="ARBA00022771"/>
    </source>
</evidence>
<feature type="region of interest" description="Disordered" evidence="11">
    <location>
        <begin position="335"/>
        <end position="368"/>
    </location>
</feature>
<dbReference type="InterPro" id="IPR039399">
    <property type="entry name" value="Deltex_C_sf"/>
</dbReference>
<keyword evidence="14" id="KW-1185">Reference proteome</keyword>
<evidence type="ECO:0000256" key="1">
    <source>
        <dbReference type="ARBA" id="ARBA00000900"/>
    </source>
</evidence>
<gene>
    <name evidence="13" type="ORF">WMY93_014537</name>
</gene>
<dbReference type="Gene3D" id="3.30.390.130">
    <property type="match status" value="1"/>
</dbReference>
<evidence type="ECO:0000259" key="12">
    <source>
        <dbReference type="PROSITE" id="PS50918"/>
    </source>
</evidence>
<evidence type="ECO:0000256" key="11">
    <source>
        <dbReference type="SAM" id="MobiDB-lite"/>
    </source>
</evidence>
<dbReference type="SUPFAM" id="SSF57850">
    <property type="entry name" value="RING/U-box"/>
    <property type="match status" value="1"/>
</dbReference>
<evidence type="ECO:0000256" key="2">
    <source>
        <dbReference type="ARBA" id="ARBA00004906"/>
    </source>
</evidence>
<dbReference type="InterPro" id="IPR018123">
    <property type="entry name" value="WWE-dom_subgr"/>
</dbReference>